<comment type="similarity">
    <text evidence="14">Belongs to the protein kinase superfamily. Ser/Thr protein kinase family.</text>
</comment>
<dbReference type="CDD" id="cd00028">
    <property type="entry name" value="B_lectin"/>
    <property type="match status" value="1"/>
</dbReference>
<dbReference type="GO" id="GO:0051707">
    <property type="term" value="P:response to other organism"/>
    <property type="evidence" value="ECO:0007669"/>
    <property type="project" value="UniProtKB-ARBA"/>
</dbReference>
<dbReference type="PROSITE" id="PS00107">
    <property type="entry name" value="PROTEIN_KINASE_ATP"/>
    <property type="match status" value="1"/>
</dbReference>
<evidence type="ECO:0000256" key="8">
    <source>
        <dbReference type="ARBA" id="ARBA00022840"/>
    </source>
</evidence>
<keyword evidence="10" id="KW-0675">Receptor</keyword>
<dbReference type="Gene3D" id="1.10.510.10">
    <property type="entry name" value="Transferase(Phosphotransferase) domain 1"/>
    <property type="match status" value="1"/>
</dbReference>
<evidence type="ECO:0000313" key="22">
    <source>
        <dbReference type="Proteomes" id="UP000807115"/>
    </source>
</evidence>
<dbReference type="PANTHER" id="PTHR32444">
    <property type="entry name" value="BULB-TYPE LECTIN DOMAIN-CONTAINING PROTEIN"/>
    <property type="match status" value="1"/>
</dbReference>
<dbReference type="PANTHER" id="PTHR32444:SF236">
    <property type="entry name" value="D-MANNOSE BINDING LECTIN FAMILY PROTEIN, EXPRESSED"/>
    <property type="match status" value="1"/>
</dbReference>
<dbReference type="InterPro" id="IPR003609">
    <property type="entry name" value="Pan_app"/>
</dbReference>
<feature type="domain" description="Protein kinase" evidence="18">
    <location>
        <begin position="517"/>
        <end position="812"/>
    </location>
</feature>
<keyword evidence="7 14" id="KW-0418">Kinase</keyword>
<feature type="domain" description="Bulb-type lectin" evidence="19">
    <location>
        <begin position="31"/>
        <end position="151"/>
    </location>
</feature>
<dbReference type="Proteomes" id="UP000807115">
    <property type="component" value="Chromosome 6"/>
</dbReference>
<dbReference type="AlphaFoldDB" id="A0A921UDL8"/>
<keyword evidence="16" id="KW-1133">Transmembrane helix</keyword>
<evidence type="ECO:0000256" key="2">
    <source>
        <dbReference type="ARBA" id="ARBA00022527"/>
    </source>
</evidence>
<keyword evidence="2 14" id="KW-0723">Serine/threonine-protein kinase</keyword>
<keyword evidence="5 17" id="KW-0732">Signal</keyword>
<keyword evidence="9" id="KW-1015">Disulfide bond</keyword>
<dbReference type="InterPro" id="IPR008271">
    <property type="entry name" value="Ser/Thr_kinase_AS"/>
</dbReference>
<protein>
    <recommendedName>
        <fullName evidence="14">Receptor-like serine/threonine-protein kinase</fullName>
        <ecNumber evidence="14">2.7.11.1</ecNumber>
    </recommendedName>
</protein>
<dbReference type="GO" id="GO:0048544">
    <property type="term" value="P:recognition of pollen"/>
    <property type="evidence" value="ECO:0007669"/>
    <property type="project" value="InterPro"/>
</dbReference>
<dbReference type="SMART" id="SM00220">
    <property type="entry name" value="S_TKc"/>
    <property type="match status" value="1"/>
</dbReference>
<organism evidence="21 22">
    <name type="scientific">Sorghum bicolor</name>
    <name type="common">Sorghum</name>
    <name type="synonym">Sorghum vulgare</name>
    <dbReference type="NCBI Taxonomy" id="4558"/>
    <lineage>
        <taxon>Eukaryota</taxon>
        <taxon>Viridiplantae</taxon>
        <taxon>Streptophyta</taxon>
        <taxon>Embryophyta</taxon>
        <taxon>Tracheophyta</taxon>
        <taxon>Spermatophyta</taxon>
        <taxon>Magnoliopsida</taxon>
        <taxon>Liliopsida</taxon>
        <taxon>Poales</taxon>
        <taxon>Poaceae</taxon>
        <taxon>PACMAD clade</taxon>
        <taxon>Panicoideae</taxon>
        <taxon>Andropogonodae</taxon>
        <taxon>Andropogoneae</taxon>
        <taxon>Sorghinae</taxon>
        <taxon>Sorghum</taxon>
    </lineage>
</organism>
<dbReference type="InterPro" id="IPR011009">
    <property type="entry name" value="Kinase-like_dom_sf"/>
</dbReference>
<dbReference type="GO" id="GO:0005524">
    <property type="term" value="F:ATP binding"/>
    <property type="evidence" value="ECO:0007669"/>
    <property type="project" value="UniProtKB-UniRule"/>
</dbReference>
<evidence type="ECO:0000256" key="12">
    <source>
        <dbReference type="ARBA" id="ARBA00047899"/>
    </source>
</evidence>
<keyword evidence="3" id="KW-0245">EGF-like domain</keyword>
<feature type="binding site" evidence="15">
    <location>
        <position position="554"/>
    </location>
    <ligand>
        <name>ATP</name>
        <dbReference type="ChEBI" id="CHEBI:30616"/>
    </ligand>
</feature>
<dbReference type="GO" id="GO:0016020">
    <property type="term" value="C:membrane"/>
    <property type="evidence" value="ECO:0007669"/>
    <property type="project" value="UniProtKB-SubCell"/>
</dbReference>
<dbReference type="SMART" id="SM00108">
    <property type="entry name" value="B_lectin"/>
    <property type="match status" value="1"/>
</dbReference>
<evidence type="ECO:0000256" key="14">
    <source>
        <dbReference type="PIRNR" id="PIRNR000641"/>
    </source>
</evidence>
<keyword evidence="16" id="KW-0812">Transmembrane</keyword>
<evidence type="ECO:0000256" key="9">
    <source>
        <dbReference type="ARBA" id="ARBA00023157"/>
    </source>
</evidence>
<keyword evidence="16" id="KW-0472">Membrane</keyword>
<dbReference type="OrthoDB" id="689796at2759"/>
<evidence type="ECO:0000256" key="15">
    <source>
        <dbReference type="PROSITE-ProRule" id="PRU10141"/>
    </source>
</evidence>
<reference evidence="21" key="2">
    <citation type="submission" date="2020-10" db="EMBL/GenBank/DDBJ databases">
        <authorList>
            <person name="Cooper E.A."/>
            <person name="Brenton Z.W."/>
            <person name="Flinn B.S."/>
            <person name="Jenkins J."/>
            <person name="Shu S."/>
            <person name="Flowers D."/>
            <person name="Luo F."/>
            <person name="Wang Y."/>
            <person name="Xia P."/>
            <person name="Barry K."/>
            <person name="Daum C."/>
            <person name="Lipzen A."/>
            <person name="Yoshinaga Y."/>
            <person name="Schmutz J."/>
            <person name="Saski C."/>
            <person name="Vermerris W."/>
            <person name="Kresovich S."/>
        </authorList>
    </citation>
    <scope>NUCLEOTIDE SEQUENCE</scope>
</reference>
<dbReference type="EMBL" id="CM027685">
    <property type="protein sequence ID" value="KAG0527638.1"/>
    <property type="molecule type" value="Genomic_DNA"/>
</dbReference>
<name>A0A921UDL8_SORBI</name>
<evidence type="ECO:0000313" key="21">
    <source>
        <dbReference type="EMBL" id="KAG0527638.1"/>
    </source>
</evidence>
<dbReference type="Gene3D" id="3.30.200.20">
    <property type="entry name" value="Phosphorylase Kinase, domain 1"/>
    <property type="match status" value="1"/>
</dbReference>
<dbReference type="FunFam" id="2.90.10.10:FF:000005">
    <property type="entry name" value="G-type lectin S-receptor-like serine/threonine-protein kinase"/>
    <property type="match status" value="1"/>
</dbReference>
<comment type="catalytic activity">
    <reaction evidence="13 14">
        <text>L-seryl-[protein] + ATP = O-phospho-L-seryl-[protein] + ADP + H(+)</text>
        <dbReference type="Rhea" id="RHEA:17989"/>
        <dbReference type="Rhea" id="RHEA-COMP:9863"/>
        <dbReference type="Rhea" id="RHEA-COMP:11604"/>
        <dbReference type="ChEBI" id="CHEBI:15378"/>
        <dbReference type="ChEBI" id="CHEBI:29999"/>
        <dbReference type="ChEBI" id="CHEBI:30616"/>
        <dbReference type="ChEBI" id="CHEBI:83421"/>
        <dbReference type="ChEBI" id="CHEBI:456216"/>
        <dbReference type="EC" id="2.7.11.1"/>
    </reaction>
</comment>
<evidence type="ECO:0000256" key="17">
    <source>
        <dbReference type="SAM" id="SignalP"/>
    </source>
</evidence>
<keyword evidence="4 14" id="KW-0808">Transferase</keyword>
<dbReference type="InterPro" id="IPR024171">
    <property type="entry name" value="SRK-like_kinase"/>
</dbReference>
<dbReference type="PIRSF" id="PIRSF000641">
    <property type="entry name" value="SRK"/>
    <property type="match status" value="1"/>
</dbReference>
<dbReference type="PROSITE" id="PS50011">
    <property type="entry name" value="PROTEIN_KINASE_DOM"/>
    <property type="match status" value="1"/>
</dbReference>
<dbReference type="Pfam" id="PF08276">
    <property type="entry name" value="PAN_2"/>
    <property type="match status" value="1"/>
</dbReference>
<evidence type="ECO:0000256" key="13">
    <source>
        <dbReference type="ARBA" id="ARBA00048679"/>
    </source>
</evidence>
<feature type="signal peptide" evidence="17">
    <location>
        <begin position="1"/>
        <end position="28"/>
    </location>
</feature>
<feature type="chain" id="PRO_5037183210" description="Receptor-like serine/threonine-protein kinase" evidence="17">
    <location>
        <begin position="29"/>
        <end position="845"/>
    </location>
</feature>
<dbReference type="InterPro" id="IPR001480">
    <property type="entry name" value="Bulb-type_lectin_dom"/>
</dbReference>
<dbReference type="OMA" id="FRRLQIC"/>
<reference evidence="21" key="1">
    <citation type="journal article" date="2019" name="BMC Genomics">
        <title>A new reference genome for Sorghum bicolor reveals high levels of sequence similarity between sweet and grain genotypes: implications for the genetics of sugar metabolism.</title>
        <authorList>
            <person name="Cooper E.A."/>
            <person name="Brenton Z.W."/>
            <person name="Flinn B.S."/>
            <person name="Jenkins J."/>
            <person name="Shu S."/>
            <person name="Flowers D."/>
            <person name="Luo F."/>
            <person name="Wang Y."/>
            <person name="Xia P."/>
            <person name="Barry K."/>
            <person name="Daum C."/>
            <person name="Lipzen A."/>
            <person name="Yoshinaga Y."/>
            <person name="Schmutz J."/>
            <person name="Saski C."/>
            <person name="Vermerris W."/>
            <person name="Kresovich S."/>
        </authorList>
    </citation>
    <scope>NUCLEOTIDE SEQUENCE</scope>
</reference>
<comment type="subcellular location">
    <subcellularLocation>
        <location evidence="1">Membrane</location>
        <topology evidence="1">Single-pass type I membrane protein</topology>
    </subcellularLocation>
</comment>
<evidence type="ECO:0000256" key="7">
    <source>
        <dbReference type="ARBA" id="ARBA00022777"/>
    </source>
</evidence>
<keyword evidence="6 14" id="KW-0547">Nucleotide-binding</keyword>
<evidence type="ECO:0000259" key="19">
    <source>
        <dbReference type="PROSITE" id="PS50927"/>
    </source>
</evidence>
<evidence type="ECO:0000256" key="3">
    <source>
        <dbReference type="ARBA" id="ARBA00022536"/>
    </source>
</evidence>
<evidence type="ECO:0000256" key="4">
    <source>
        <dbReference type="ARBA" id="ARBA00022679"/>
    </source>
</evidence>
<dbReference type="Gene3D" id="2.90.10.10">
    <property type="entry name" value="Bulb-type lectin domain"/>
    <property type="match status" value="1"/>
</dbReference>
<accession>A0A921UDL8</accession>
<dbReference type="SMART" id="SM00473">
    <property type="entry name" value="PAN_AP"/>
    <property type="match status" value="1"/>
</dbReference>
<dbReference type="Gramene" id="EES12914">
    <property type="protein sequence ID" value="EES12914"/>
    <property type="gene ID" value="SORBI_3006G228200"/>
</dbReference>
<keyword evidence="8 14" id="KW-0067">ATP-binding</keyword>
<keyword evidence="11" id="KW-0325">Glycoprotein</keyword>
<dbReference type="SUPFAM" id="SSF56112">
    <property type="entry name" value="Protein kinase-like (PK-like)"/>
    <property type="match status" value="1"/>
</dbReference>
<dbReference type="CDD" id="cd01098">
    <property type="entry name" value="PAN_AP_plant"/>
    <property type="match status" value="1"/>
</dbReference>
<dbReference type="Pfam" id="PF00069">
    <property type="entry name" value="Pkinase"/>
    <property type="match status" value="1"/>
</dbReference>
<evidence type="ECO:0000256" key="16">
    <source>
        <dbReference type="SAM" id="Phobius"/>
    </source>
</evidence>
<comment type="caution">
    <text evidence="21">The sequence shown here is derived from an EMBL/GenBank/DDBJ whole genome shotgun (WGS) entry which is preliminary data.</text>
</comment>
<comment type="catalytic activity">
    <reaction evidence="12 14">
        <text>L-threonyl-[protein] + ATP = O-phospho-L-threonyl-[protein] + ADP + H(+)</text>
        <dbReference type="Rhea" id="RHEA:46608"/>
        <dbReference type="Rhea" id="RHEA-COMP:11060"/>
        <dbReference type="Rhea" id="RHEA-COMP:11605"/>
        <dbReference type="ChEBI" id="CHEBI:15378"/>
        <dbReference type="ChEBI" id="CHEBI:30013"/>
        <dbReference type="ChEBI" id="CHEBI:30616"/>
        <dbReference type="ChEBI" id="CHEBI:61977"/>
        <dbReference type="ChEBI" id="CHEBI:456216"/>
        <dbReference type="EC" id="2.7.11.1"/>
    </reaction>
</comment>
<dbReference type="Pfam" id="PF01453">
    <property type="entry name" value="B_lectin"/>
    <property type="match status" value="1"/>
</dbReference>
<evidence type="ECO:0000259" key="18">
    <source>
        <dbReference type="PROSITE" id="PS50011"/>
    </source>
</evidence>
<dbReference type="InterPro" id="IPR017441">
    <property type="entry name" value="Protein_kinase_ATP_BS"/>
</dbReference>
<evidence type="ECO:0000256" key="5">
    <source>
        <dbReference type="ARBA" id="ARBA00022729"/>
    </source>
</evidence>
<evidence type="ECO:0000256" key="6">
    <source>
        <dbReference type="ARBA" id="ARBA00022741"/>
    </source>
</evidence>
<gene>
    <name evidence="21" type="ORF">BDA96_06G250200</name>
</gene>
<proteinExistence type="inferred from homology"/>
<dbReference type="InterPro" id="IPR000858">
    <property type="entry name" value="S_locus_glycoprot_dom"/>
</dbReference>
<dbReference type="PROSITE" id="PS50927">
    <property type="entry name" value="BULB_LECTIN"/>
    <property type="match status" value="1"/>
</dbReference>
<dbReference type="GO" id="GO:0004674">
    <property type="term" value="F:protein serine/threonine kinase activity"/>
    <property type="evidence" value="ECO:0007669"/>
    <property type="project" value="UniProtKB-KW"/>
</dbReference>
<feature type="domain" description="Apple" evidence="20">
    <location>
        <begin position="349"/>
        <end position="439"/>
    </location>
</feature>
<feature type="transmembrane region" description="Helical" evidence="16">
    <location>
        <begin position="454"/>
        <end position="480"/>
    </location>
</feature>
<sequence>MRSHHGYNYHLLLLSLLISLATFTAVQVAGSDILNQGSNITDGETLVSANGTFTLGFFAPGAPTRRYLGIWLTVTNSSDAVWVANRDHPLVDASGVLVLRDTGSLALLDGKTQTAWSSNTVGAVSPTLQLLESGNLVVRDGRSGGGILWQSFDHPTNTLVPGMKIGRNLWTDTEWYLQSWKSANDPSPGTLRYVVVTRGGGPPQIAMVDSSGATRFRTGVWNGLWFSGIPEMASYANEFAYQMTVSPGEVTYGYAARPGAPLSRLVLNDSGVVERLGWDPGSRAWNNFFQGPRDVCDKYDMCGPSGVCNASAAATSFCSCVVGFSPVSQTAWSMRGRSSGCRRNVPLDCGGDGESAGSTDWFAVLPGVKLPDMVDSWSLDTSVTLDECRARCLANCSCVAYAAADIRGGGDGTGCLMWAENLIDLRYVDGGQTLYLRQARPVSGPRKWGKMKHMAVFLAAGLILGSIALLSLVFFVVRAARIRRRNLMIRIAEAVQTANSPVDPIALDVVKTATRNFSRRNVVGEGTYGIVYEGKLPRGHPLLHGLSGRTIAVKRLKPISDLPEAIVSYFTREKQVMSGLQQHQNVIRLLAYCEEGRERILVYEYMHRRSLDAYIFGKPKDRALLNWQRRLQIIQGIAEGVKHLHEGGSAGNVIHRDLKPANVLLDGGWQAKVADFGTAKQLQLPAGATGTRTIIGTPGYMAPEYVQSDGGETTLKCDVYSFGVTLLETLGGRRNWERQSLVSEAWRLWAERSITVLLDSEVAPAPAKPELRQLGRCIHVGLLCVQEKPGNRPSMSEVVEMLSSTSTQQQLVEPRVPMVGSRILAMFLEADAADLSRPTVYETMA</sequence>
<dbReference type="Pfam" id="PF00954">
    <property type="entry name" value="S_locus_glycop"/>
    <property type="match status" value="1"/>
</dbReference>
<dbReference type="InterPro" id="IPR036426">
    <property type="entry name" value="Bulb-type_lectin_dom_sf"/>
</dbReference>
<dbReference type="PROSITE" id="PS50948">
    <property type="entry name" value="PAN"/>
    <property type="match status" value="1"/>
</dbReference>
<evidence type="ECO:0000256" key="10">
    <source>
        <dbReference type="ARBA" id="ARBA00023170"/>
    </source>
</evidence>
<dbReference type="InterPro" id="IPR000719">
    <property type="entry name" value="Prot_kinase_dom"/>
</dbReference>
<evidence type="ECO:0000256" key="1">
    <source>
        <dbReference type="ARBA" id="ARBA00004479"/>
    </source>
</evidence>
<dbReference type="EC" id="2.7.11.1" evidence="14"/>
<evidence type="ECO:0000259" key="20">
    <source>
        <dbReference type="PROSITE" id="PS50948"/>
    </source>
</evidence>
<dbReference type="PROSITE" id="PS00108">
    <property type="entry name" value="PROTEIN_KINASE_ST"/>
    <property type="match status" value="1"/>
</dbReference>
<dbReference type="SUPFAM" id="SSF51110">
    <property type="entry name" value="alpha-D-mannose-specific plant lectins"/>
    <property type="match status" value="1"/>
</dbReference>
<dbReference type="FunFam" id="1.10.510.10:FF:001023">
    <property type="entry name" value="Os07g0541700 protein"/>
    <property type="match status" value="1"/>
</dbReference>
<evidence type="ECO:0000256" key="11">
    <source>
        <dbReference type="ARBA" id="ARBA00023180"/>
    </source>
</evidence>